<evidence type="ECO:0000259" key="1">
    <source>
        <dbReference type="Pfam" id="PF00425"/>
    </source>
</evidence>
<keyword evidence="4" id="KW-1185">Reference proteome</keyword>
<accession>A0ABN3LNZ0</accession>
<dbReference type="Proteomes" id="UP001499942">
    <property type="component" value="Unassembled WGS sequence"/>
</dbReference>
<dbReference type="InterPro" id="IPR015890">
    <property type="entry name" value="Chorismate_C"/>
</dbReference>
<dbReference type="Pfam" id="PF04715">
    <property type="entry name" value="Anth_synt_I_N"/>
    <property type="match status" value="1"/>
</dbReference>
<name>A0ABN3LNZ0_9ACTN</name>
<dbReference type="RefSeq" id="WP_344358817.1">
    <property type="nucleotide sequence ID" value="NZ_BAAASR010000010.1"/>
</dbReference>
<organism evidence="3 4">
    <name type="scientific">Streptomyces gobitricini</name>
    <dbReference type="NCBI Taxonomy" id="68211"/>
    <lineage>
        <taxon>Bacteria</taxon>
        <taxon>Bacillati</taxon>
        <taxon>Actinomycetota</taxon>
        <taxon>Actinomycetes</taxon>
        <taxon>Kitasatosporales</taxon>
        <taxon>Streptomycetaceae</taxon>
        <taxon>Streptomyces</taxon>
    </lineage>
</organism>
<dbReference type="Pfam" id="PF00425">
    <property type="entry name" value="Chorismate_bind"/>
    <property type="match status" value="1"/>
</dbReference>
<dbReference type="SUPFAM" id="SSF56322">
    <property type="entry name" value="ADC synthase"/>
    <property type="match status" value="1"/>
</dbReference>
<evidence type="ECO:0000259" key="2">
    <source>
        <dbReference type="Pfam" id="PF04715"/>
    </source>
</evidence>
<dbReference type="PANTHER" id="PTHR11236">
    <property type="entry name" value="AMINOBENZOATE/ANTHRANILATE SYNTHASE"/>
    <property type="match status" value="1"/>
</dbReference>
<dbReference type="EMBL" id="BAAASR010000010">
    <property type="protein sequence ID" value="GAA2487557.1"/>
    <property type="molecule type" value="Genomic_DNA"/>
</dbReference>
<evidence type="ECO:0008006" key="5">
    <source>
        <dbReference type="Google" id="ProtNLM"/>
    </source>
</evidence>
<proteinExistence type="predicted"/>
<dbReference type="Gene3D" id="3.60.120.10">
    <property type="entry name" value="Anthranilate synthase"/>
    <property type="match status" value="1"/>
</dbReference>
<dbReference type="PANTHER" id="PTHR11236:SF9">
    <property type="entry name" value="ANTHRANILATE SYNTHASE COMPONENT 1"/>
    <property type="match status" value="1"/>
</dbReference>
<dbReference type="InterPro" id="IPR005801">
    <property type="entry name" value="ADC_synthase"/>
</dbReference>
<sequence length="511" mass="56205">MRKAERIAVRVTSTGLPHHDSLDVYERLRAVHAEEDVFLFESVDGAGTDRRWAVVGFGRLAEIRVFDGYVEIDGAPGVAEALVRAAEEAGLEAGLPSGGAAHRLRLAGDGRVWDLLARAQGLFDVDTDVPVTSYAFGFLTSFAYESVWHMETLPARTKAPDGPDIALTLFRDTVWYDLTTGEVRLLCAESAVFPERTAALDTGDTVGGVVAMAREAARQRVGRGPAAVPEAPVPLSVSDSVSRETFLTWADTCLEHIRVGDIYQIQIGHRIDVRTTLTPVEVYRRLRDRNPSPYMYLMPRAGSTLIGASPELFFRIEGDEIVMRPIAGTARRGPDEEENQRRVKEMRESTKEQAEHIMLVDLCRNDIGRVSRPSTQPVDRLMAVETYSHVFHLVSTVSGRLEEGVDTWQAVRATFPAGTMTGAPKVRAMEIIDGLERERRGSYAGAVGLADVRGWSEFALCIRTVVYDGTTYSTQSSAGMVAQSEPEAEWRETLAKMGAAHWALTGEELLP</sequence>
<protein>
    <recommendedName>
        <fullName evidence="5">Anthranilate synthase</fullName>
    </recommendedName>
</protein>
<dbReference type="InterPro" id="IPR019999">
    <property type="entry name" value="Anth_synth_I-like"/>
</dbReference>
<dbReference type="InterPro" id="IPR006805">
    <property type="entry name" value="Anth_synth_I_N"/>
</dbReference>
<gene>
    <name evidence="3" type="ORF">GCM10010393_18620</name>
</gene>
<feature type="domain" description="Chorismate-utilising enzyme C-terminal" evidence="1">
    <location>
        <begin position="243"/>
        <end position="496"/>
    </location>
</feature>
<dbReference type="PRINTS" id="PR00095">
    <property type="entry name" value="ANTSNTHASEI"/>
</dbReference>
<feature type="domain" description="Anthranilate synthase component I N-terminal" evidence="2">
    <location>
        <begin position="22"/>
        <end position="183"/>
    </location>
</feature>
<evidence type="ECO:0000313" key="4">
    <source>
        <dbReference type="Proteomes" id="UP001499942"/>
    </source>
</evidence>
<comment type="caution">
    <text evidence="3">The sequence shown here is derived from an EMBL/GenBank/DDBJ whole genome shotgun (WGS) entry which is preliminary data.</text>
</comment>
<evidence type="ECO:0000313" key="3">
    <source>
        <dbReference type="EMBL" id="GAA2487557.1"/>
    </source>
</evidence>
<reference evidence="3 4" key="1">
    <citation type="journal article" date="2019" name="Int. J. Syst. Evol. Microbiol.">
        <title>The Global Catalogue of Microorganisms (GCM) 10K type strain sequencing project: providing services to taxonomists for standard genome sequencing and annotation.</title>
        <authorList>
            <consortium name="The Broad Institute Genomics Platform"/>
            <consortium name="The Broad Institute Genome Sequencing Center for Infectious Disease"/>
            <person name="Wu L."/>
            <person name="Ma J."/>
        </authorList>
    </citation>
    <scope>NUCLEOTIDE SEQUENCE [LARGE SCALE GENOMIC DNA]</scope>
    <source>
        <strain evidence="3 4">JCM 5062</strain>
    </source>
</reference>